<comment type="caution">
    <text evidence="1">The sequence shown here is derived from an EMBL/GenBank/DDBJ whole genome shotgun (WGS) entry which is preliminary data.</text>
</comment>
<dbReference type="AlphaFoldDB" id="A0A1F4Y322"/>
<reference evidence="1 2" key="1">
    <citation type="journal article" date="2016" name="Nat. Commun.">
        <title>Thousands of microbial genomes shed light on interconnected biogeochemical processes in an aquifer system.</title>
        <authorList>
            <person name="Anantharaman K."/>
            <person name="Brown C.T."/>
            <person name="Hug L.A."/>
            <person name="Sharon I."/>
            <person name="Castelle C.J."/>
            <person name="Probst A.J."/>
            <person name="Thomas B.C."/>
            <person name="Singh A."/>
            <person name="Wilkins M.J."/>
            <person name="Karaoz U."/>
            <person name="Brodie E.L."/>
            <person name="Williams K.H."/>
            <person name="Hubbard S.S."/>
            <person name="Banfield J.F."/>
        </authorList>
    </citation>
    <scope>NUCLEOTIDE SEQUENCE [LARGE SCALE GENOMIC DNA]</scope>
</reference>
<dbReference type="STRING" id="1797247.A2419_00745"/>
<name>A0A1F4Y322_9BACT</name>
<organism evidence="1 2">
    <name type="scientific">Candidatus Adlerbacteria bacterium RIFOXYC1_FULL_48_26</name>
    <dbReference type="NCBI Taxonomy" id="1797247"/>
    <lineage>
        <taxon>Bacteria</taxon>
        <taxon>Candidatus Adleribacteriota</taxon>
    </lineage>
</organism>
<proteinExistence type="predicted"/>
<accession>A0A1F4Y322</accession>
<sequence>MSVFSGWRKRKNSITENPAKPTVPEIVETVGIDETVRNGFATLCSTHVKDDAEKEVVFKKGFDDFVQLVRNPQLQCVAINFAAGELLLGTHLVRLQDNNKMWRKIGEFIITLNVEMKEYTFQNLTPLTGMEDTGMEQFGTGLYHHPHISEYGAICMTDGAVQIKTAIADGNLLEACRILLAAVFSANPGQYPSATVEKWPLDEIQE</sequence>
<protein>
    <submittedName>
        <fullName evidence="1">Uncharacterized protein</fullName>
    </submittedName>
</protein>
<evidence type="ECO:0000313" key="2">
    <source>
        <dbReference type="Proteomes" id="UP000176568"/>
    </source>
</evidence>
<dbReference type="Proteomes" id="UP000176568">
    <property type="component" value="Unassembled WGS sequence"/>
</dbReference>
<evidence type="ECO:0000313" key="1">
    <source>
        <dbReference type="EMBL" id="OGC88367.1"/>
    </source>
</evidence>
<gene>
    <name evidence="1" type="ORF">A2419_00745</name>
</gene>
<dbReference type="EMBL" id="MEXB01000009">
    <property type="protein sequence ID" value="OGC88367.1"/>
    <property type="molecule type" value="Genomic_DNA"/>
</dbReference>